<organism evidence="5 6">
    <name type="scientific">Prauserella cavernicola</name>
    <dbReference type="NCBI Taxonomy" id="2800127"/>
    <lineage>
        <taxon>Bacteria</taxon>
        <taxon>Bacillati</taxon>
        <taxon>Actinomycetota</taxon>
        <taxon>Actinomycetes</taxon>
        <taxon>Pseudonocardiales</taxon>
        <taxon>Pseudonocardiaceae</taxon>
        <taxon>Prauserella</taxon>
    </lineage>
</organism>
<sequence length="324" mass="34264">MPELTYAGAVNAALRRCLEELPETLLYGEDVAKPGGVHGVTRKLWKDFGDRVFDTPISESAILGSAVGAAMLGRRPIVEIMWADFFLVALDQLVNQAANVRYVSGGRLAAPLTVRTQQGNSPGACAQHSQNLEALFTHIPGLRVVVPSTPQNAYDSMLSAVHCDDPVVVFDNRTLYFGEKQEVDTSAAPAPIGGSTVRRTGSAATVVTWGAITHRVLEAADRLAADGIEVTVLETPWLNPFDHDAVHASVARTGGRLAVVHEANVTGGFGGEVVVRALEAGVLSARPVRIGAADGRIPAAPALAAELLPGTDRIETELRTLARD</sequence>
<dbReference type="InterPro" id="IPR005475">
    <property type="entry name" value="Transketolase-like_Pyr-bd"/>
</dbReference>
<gene>
    <name evidence="5" type="ORF">JHE00_06305</name>
</gene>
<feature type="domain" description="Transketolase-like pyrimidine-binding" evidence="4">
    <location>
        <begin position="4"/>
        <end position="178"/>
    </location>
</feature>
<dbReference type="SMART" id="SM00861">
    <property type="entry name" value="Transket_pyr"/>
    <property type="match status" value="1"/>
</dbReference>
<name>A0A934QR51_9PSEU</name>
<dbReference type="CDD" id="cd07036">
    <property type="entry name" value="TPP_PYR_E1-PDHc-beta_like"/>
    <property type="match status" value="1"/>
</dbReference>
<dbReference type="Pfam" id="PF02779">
    <property type="entry name" value="Transket_pyr"/>
    <property type="match status" value="1"/>
</dbReference>
<evidence type="ECO:0000313" key="5">
    <source>
        <dbReference type="EMBL" id="MBK1783938.1"/>
    </source>
</evidence>
<dbReference type="GO" id="GO:0000287">
    <property type="term" value="F:magnesium ion binding"/>
    <property type="evidence" value="ECO:0007669"/>
    <property type="project" value="UniProtKB-ARBA"/>
</dbReference>
<dbReference type="FunFam" id="3.40.50.970:FF:000001">
    <property type="entry name" value="Pyruvate dehydrogenase E1 beta subunit"/>
    <property type="match status" value="1"/>
</dbReference>
<proteinExistence type="predicted"/>
<evidence type="ECO:0000256" key="2">
    <source>
        <dbReference type="ARBA" id="ARBA00023002"/>
    </source>
</evidence>
<evidence type="ECO:0000259" key="4">
    <source>
        <dbReference type="SMART" id="SM00861"/>
    </source>
</evidence>
<evidence type="ECO:0000313" key="6">
    <source>
        <dbReference type="Proteomes" id="UP000635245"/>
    </source>
</evidence>
<dbReference type="AlphaFoldDB" id="A0A934QR51"/>
<dbReference type="Gene3D" id="3.40.50.970">
    <property type="match status" value="1"/>
</dbReference>
<evidence type="ECO:0000256" key="3">
    <source>
        <dbReference type="ARBA" id="ARBA00023052"/>
    </source>
</evidence>
<dbReference type="InterPro" id="IPR009014">
    <property type="entry name" value="Transketo_C/PFOR_II"/>
</dbReference>
<comment type="cofactor">
    <cofactor evidence="1">
        <name>thiamine diphosphate</name>
        <dbReference type="ChEBI" id="CHEBI:58937"/>
    </cofactor>
</comment>
<comment type="caution">
    <text evidence="5">The sequence shown here is derived from an EMBL/GenBank/DDBJ whole genome shotgun (WGS) entry which is preliminary data.</text>
</comment>
<dbReference type="Proteomes" id="UP000635245">
    <property type="component" value="Unassembled WGS sequence"/>
</dbReference>
<dbReference type="Pfam" id="PF02780">
    <property type="entry name" value="Transketolase_C"/>
    <property type="match status" value="1"/>
</dbReference>
<dbReference type="RefSeq" id="WP_200315604.1">
    <property type="nucleotide sequence ID" value="NZ_JAENJH010000001.1"/>
</dbReference>
<dbReference type="InterPro" id="IPR033248">
    <property type="entry name" value="Transketolase_C"/>
</dbReference>
<protein>
    <submittedName>
        <fullName evidence="5">Acetoin dehydrogenase</fullName>
    </submittedName>
</protein>
<accession>A0A934QR51</accession>
<dbReference type="SUPFAM" id="SSF52518">
    <property type="entry name" value="Thiamin diphosphate-binding fold (THDP-binding)"/>
    <property type="match status" value="1"/>
</dbReference>
<evidence type="ECO:0000256" key="1">
    <source>
        <dbReference type="ARBA" id="ARBA00001964"/>
    </source>
</evidence>
<reference evidence="5" key="1">
    <citation type="submission" date="2020-12" db="EMBL/GenBank/DDBJ databases">
        <title>Prauserella sp. ASG 168, a novel actinomycete isolated from cave rock.</title>
        <authorList>
            <person name="Suriyachadkun C."/>
        </authorList>
    </citation>
    <scope>NUCLEOTIDE SEQUENCE</scope>
    <source>
        <strain evidence="5">ASG 168</strain>
    </source>
</reference>
<keyword evidence="2" id="KW-0560">Oxidoreductase</keyword>
<dbReference type="GO" id="GO:0016491">
    <property type="term" value="F:oxidoreductase activity"/>
    <property type="evidence" value="ECO:0007669"/>
    <property type="project" value="UniProtKB-KW"/>
</dbReference>
<dbReference type="Gene3D" id="3.40.50.920">
    <property type="match status" value="1"/>
</dbReference>
<keyword evidence="3" id="KW-0786">Thiamine pyrophosphate</keyword>
<dbReference type="PANTHER" id="PTHR43257">
    <property type="entry name" value="PYRUVATE DEHYDROGENASE E1 COMPONENT BETA SUBUNIT"/>
    <property type="match status" value="1"/>
</dbReference>
<dbReference type="InterPro" id="IPR029061">
    <property type="entry name" value="THDP-binding"/>
</dbReference>
<dbReference type="SUPFAM" id="SSF52922">
    <property type="entry name" value="TK C-terminal domain-like"/>
    <property type="match status" value="1"/>
</dbReference>
<dbReference type="EMBL" id="JAENJH010000001">
    <property type="protein sequence ID" value="MBK1783938.1"/>
    <property type="molecule type" value="Genomic_DNA"/>
</dbReference>
<dbReference type="PANTHER" id="PTHR43257:SF2">
    <property type="entry name" value="PYRUVATE DEHYDROGENASE E1 COMPONENT SUBUNIT BETA"/>
    <property type="match status" value="1"/>
</dbReference>
<keyword evidence="6" id="KW-1185">Reference proteome</keyword>